<dbReference type="EMBL" id="KI282406">
    <property type="protein sequence ID" value="ESA14967.1"/>
    <property type="molecule type" value="Genomic_DNA"/>
</dbReference>
<sequence length="141" mass="16709">MCMNKYSWTTAALSQKIHHNKFNLTYTVELIFDEIDKAKKIVFWITSTFPHFLNNILIKHPPTWSADVSSVPIHENSYFGQKSIKISLHKLFYKFLCLKLKFPCFYLKYVDWQKDSSTEGLKAGRFLENSKYEISRRAFLN</sequence>
<name>U9U5K4_RHIID</name>
<accession>U9U5K4</accession>
<dbReference type="HOGENOM" id="CLU_1826312_0_0_1"/>
<evidence type="ECO:0000313" key="1">
    <source>
        <dbReference type="EMBL" id="ESA14967.1"/>
    </source>
</evidence>
<proteinExistence type="predicted"/>
<reference evidence="1" key="1">
    <citation type="submission" date="2013-07" db="EMBL/GenBank/DDBJ databases">
        <title>The genome of an arbuscular mycorrhizal fungus provides insights into the evolution of the oldest plant symbiosis.</title>
        <authorList>
            <consortium name="DOE Joint Genome Institute"/>
            <person name="Tisserant E."/>
            <person name="Malbreil M."/>
            <person name="Kuo A."/>
            <person name="Kohler A."/>
            <person name="Symeonidi A."/>
            <person name="Balestrini R."/>
            <person name="Charron P."/>
            <person name="Duensing N."/>
            <person name="Frei-dit-Frey N."/>
            <person name="Gianinazzi-Pearson V."/>
            <person name="Gilbert B."/>
            <person name="Handa Y."/>
            <person name="Hijri M."/>
            <person name="Kaul R."/>
            <person name="Kawaguchi M."/>
            <person name="Krajinski F."/>
            <person name="Lammers P."/>
            <person name="Lapierre D."/>
            <person name="Masclaux F.G."/>
            <person name="Murat C."/>
            <person name="Morin E."/>
            <person name="Ndikumana S."/>
            <person name="Pagni M."/>
            <person name="Petitpierre D."/>
            <person name="Requena N."/>
            <person name="Rosikiewicz P."/>
            <person name="Riley R."/>
            <person name="Saito K."/>
            <person name="San Clemente H."/>
            <person name="Shapiro H."/>
            <person name="van Tuinen D."/>
            <person name="Becard G."/>
            <person name="Bonfante P."/>
            <person name="Paszkowski U."/>
            <person name="Shachar-Hill Y."/>
            <person name="Young J.P."/>
            <person name="Sanders I.R."/>
            <person name="Henrissat B."/>
            <person name="Rensing S.A."/>
            <person name="Grigoriev I.V."/>
            <person name="Corradi N."/>
            <person name="Roux C."/>
            <person name="Martin F."/>
        </authorList>
    </citation>
    <scope>NUCLEOTIDE SEQUENCE</scope>
    <source>
        <strain evidence="1">DAOM 197198</strain>
    </source>
</reference>
<protein>
    <submittedName>
        <fullName evidence="1">Uncharacterized protein</fullName>
    </submittedName>
</protein>
<organism evidence="1">
    <name type="scientific">Rhizophagus irregularis (strain DAOM 181602 / DAOM 197198 / MUCL 43194)</name>
    <name type="common">Arbuscular mycorrhizal fungus</name>
    <name type="synonym">Glomus intraradices</name>
    <dbReference type="NCBI Taxonomy" id="747089"/>
    <lineage>
        <taxon>Eukaryota</taxon>
        <taxon>Fungi</taxon>
        <taxon>Fungi incertae sedis</taxon>
        <taxon>Mucoromycota</taxon>
        <taxon>Glomeromycotina</taxon>
        <taxon>Glomeromycetes</taxon>
        <taxon>Glomerales</taxon>
        <taxon>Glomeraceae</taxon>
        <taxon>Rhizophagus</taxon>
    </lineage>
</organism>
<dbReference type="AlphaFoldDB" id="U9U5K4"/>
<gene>
    <name evidence="1" type="ORF">GLOINDRAFT_84347</name>
</gene>